<dbReference type="RefSeq" id="WP_185792521.1">
    <property type="nucleotide sequence ID" value="NZ_VFOZ01000001.1"/>
</dbReference>
<sequence length="432" mass="46875">MAFDVQRSYPADAGDRRLRDALVRAGWAEALVLERLGPDRSREVLGDHLAAHVEQARTSLKPLTPWPAQPERVTKVLSDDGNQVRIRRTLDYIVPGDRVLEVGVGFGQVSGLMMRDTGIAGYTGIDIGQHRLDAVHQMAERNGLDHLDIETALVDLLDLTPEWVGRRGPDLIMTQEVLEHVPDAEGALAALARSMGPGCCVLFTVPVLGRIEACWGHLSLFDVARVQRMLADAGLVAQHVEVVYDAWLFVLASTSEDVPARVVRLASLARPTPPPPPAAVPTFVPVTLGEAKAVNDAEVTEDKDGVHVRVEGRRRGNQQGGLAFDIAGDIALRFELRVDTPQQLRMLSVEFYDDGGKRTARWTWDPAATRMAAGKARTYVLKPGEPFGPFRPDAEVTGGPATGARVLVETSGKNAAKFSVARAAAVEAKRPK</sequence>
<evidence type="ECO:0000313" key="2">
    <source>
        <dbReference type="Proteomes" id="UP000316096"/>
    </source>
</evidence>
<dbReference type="Gene3D" id="3.40.50.150">
    <property type="entry name" value="Vaccinia Virus protein VP39"/>
    <property type="match status" value="1"/>
</dbReference>
<dbReference type="EMBL" id="VFOZ01000001">
    <property type="protein sequence ID" value="TQM00978.1"/>
    <property type="molecule type" value="Genomic_DNA"/>
</dbReference>
<accession>A0A543CVU2</accession>
<dbReference type="GO" id="GO:0008168">
    <property type="term" value="F:methyltransferase activity"/>
    <property type="evidence" value="ECO:0007669"/>
    <property type="project" value="UniProtKB-KW"/>
</dbReference>
<evidence type="ECO:0000313" key="1">
    <source>
        <dbReference type="EMBL" id="TQM00978.1"/>
    </source>
</evidence>
<dbReference type="Pfam" id="PF13489">
    <property type="entry name" value="Methyltransf_23"/>
    <property type="match status" value="1"/>
</dbReference>
<dbReference type="AlphaFoldDB" id="A0A543CVU2"/>
<name>A0A543CVU2_9ACTN</name>
<protein>
    <submittedName>
        <fullName evidence="1">Methyltransferase family protein</fullName>
    </submittedName>
</protein>
<dbReference type="SUPFAM" id="SSF53335">
    <property type="entry name" value="S-adenosyl-L-methionine-dependent methyltransferases"/>
    <property type="match status" value="1"/>
</dbReference>
<proteinExistence type="predicted"/>
<organism evidence="1 2">
    <name type="scientific">Actinoallomurus bryophytorum</name>
    <dbReference type="NCBI Taxonomy" id="1490222"/>
    <lineage>
        <taxon>Bacteria</taxon>
        <taxon>Bacillati</taxon>
        <taxon>Actinomycetota</taxon>
        <taxon>Actinomycetes</taxon>
        <taxon>Streptosporangiales</taxon>
        <taxon>Thermomonosporaceae</taxon>
        <taxon>Actinoallomurus</taxon>
    </lineage>
</organism>
<reference evidence="1 2" key="1">
    <citation type="submission" date="2019-06" db="EMBL/GenBank/DDBJ databases">
        <title>Sequencing the genomes of 1000 actinobacteria strains.</title>
        <authorList>
            <person name="Klenk H.-P."/>
        </authorList>
    </citation>
    <scope>NUCLEOTIDE SEQUENCE [LARGE SCALE GENOMIC DNA]</scope>
    <source>
        <strain evidence="1 2">DSM 102200</strain>
    </source>
</reference>
<dbReference type="Proteomes" id="UP000316096">
    <property type="component" value="Unassembled WGS sequence"/>
</dbReference>
<gene>
    <name evidence="1" type="ORF">FB559_6720</name>
</gene>
<comment type="caution">
    <text evidence="1">The sequence shown here is derived from an EMBL/GenBank/DDBJ whole genome shotgun (WGS) entry which is preliminary data.</text>
</comment>
<keyword evidence="1" id="KW-0489">Methyltransferase</keyword>
<dbReference type="InterPro" id="IPR029063">
    <property type="entry name" value="SAM-dependent_MTases_sf"/>
</dbReference>
<keyword evidence="1" id="KW-0808">Transferase</keyword>
<keyword evidence="2" id="KW-1185">Reference proteome</keyword>
<dbReference type="GO" id="GO:0032259">
    <property type="term" value="P:methylation"/>
    <property type="evidence" value="ECO:0007669"/>
    <property type="project" value="UniProtKB-KW"/>
</dbReference>